<dbReference type="GO" id="GO:0005737">
    <property type="term" value="C:cytoplasm"/>
    <property type="evidence" value="ECO:0007669"/>
    <property type="project" value="UniProtKB-SubCell"/>
</dbReference>
<keyword evidence="4 6" id="KW-0067">ATP-binding</keyword>
<dbReference type="GO" id="GO:0005524">
    <property type="term" value="F:ATP binding"/>
    <property type="evidence" value="ECO:0007669"/>
    <property type="project" value="UniProtKB-UniRule"/>
</dbReference>
<dbReference type="SUPFAM" id="SSF52540">
    <property type="entry name" value="P-loop containing nucleoside triphosphate hydrolases"/>
    <property type="match status" value="1"/>
</dbReference>
<feature type="domain" description="RecF/RecN/SMC N-terminal" evidence="7">
    <location>
        <begin position="1"/>
        <end position="334"/>
    </location>
</feature>
<name>A0A386PLU2_9SPIR</name>
<dbReference type="NCBIfam" id="TIGR00611">
    <property type="entry name" value="recf"/>
    <property type="match status" value="1"/>
</dbReference>
<dbReference type="Gene3D" id="1.20.1050.90">
    <property type="entry name" value="RecF/RecN/SMC, N-terminal domain"/>
    <property type="match status" value="1"/>
</dbReference>
<evidence type="ECO:0000256" key="5">
    <source>
        <dbReference type="ARBA" id="ARBA00023125"/>
    </source>
</evidence>
<dbReference type="Gene3D" id="3.40.50.300">
    <property type="entry name" value="P-loop containing nucleotide triphosphate hydrolases"/>
    <property type="match status" value="1"/>
</dbReference>
<dbReference type="EMBL" id="CP028884">
    <property type="protein sequence ID" value="AYE36308.1"/>
    <property type="molecule type" value="Genomic_DNA"/>
</dbReference>
<evidence type="ECO:0000313" key="8">
    <source>
        <dbReference type="EMBL" id="AYE36308.1"/>
    </source>
</evidence>
<evidence type="ECO:0000259" key="7">
    <source>
        <dbReference type="Pfam" id="PF02463"/>
    </source>
</evidence>
<dbReference type="Pfam" id="PF02463">
    <property type="entry name" value="SMC_N"/>
    <property type="match status" value="1"/>
</dbReference>
<dbReference type="GO" id="GO:0003697">
    <property type="term" value="F:single-stranded DNA binding"/>
    <property type="evidence" value="ECO:0007669"/>
    <property type="project" value="UniProtKB-UniRule"/>
</dbReference>
<keyword evidence="3 6" id="KW-0547">Nucleotide-binding</keyword>
<gene>
    <name evidence="6" type="primary">recF</name>
    <name evidence="8" type="ORF">DB313_02280</name>
</gene>
<dbReference type="HAMAP" id="MF_00365">
    <property type="entry name" value="RecF"/>
    <property type="match status" value="1"/>
</dbReference>
<dbReference type="RefSeq" id="WP_120104231.1">
    <property type="nucleotide sequence ID" value="NZ_CP028884.1"/>
</dbReference>
<proteinExistence type="inferred from homology"/>
<dbReference type="InterPro" id="IPR001238">
    <property type="entry name" value="DNA-binding_RecF"/>
</dbReference>
<dbReference type="GO" id="GO:0006260">
    <property type="term" value="P:DNA replication"/>
    <property type="evidence" value="ECO:0007669"/>
    <property type="project" value="UniProtKB-UniRule"/>
</dbReference>
<protein>
    <recommendedName>
        <fullName evidence="6">DNA replication and repair protein RecF</fullName>
    </recommendedName>
</protein>
<dbReference type="Proteomes" id="UP000275571">
    <property type="component" value="Chromosome"/>
</dbReference>
<dbReference type="GO" id="GO:0009432">
    <property type="term" value="P:SOS response"/>
    <property type="evidence" value="ECO:0007669"/>
    <property type="project" value="UniProtKB-UniRule"/>
</dbReference>
<dbReference type="AlphaFoldDB" id="A0A386PLU2"/>
<dbReference type="OrthoDB" id="9803889at2"/>
<dbReference type="InterPro" id="IPR003395">
    <property type="entry name" value="RecF/RecN/SMC_N"/>
</dbReference>
<accession>A0A386PLU2</accession>
<keyword evidence="5 6" id="KW-0238">DNA-binding</keyword>
<evidence type="ECO:0000256" key="4">
    <source>
        <dbReference type="ARBA" id="ARBA00022840"/>
    </source>
</evidence>
<feature type="binding site" evidence="6">
    <location>
        <begin position="29"/>
        <end position="36"/>
    </location>
    <ligand>
        <name>ATP</name>
        <dbReference type="ChEBI" id="CHEBI:30616"/>
    </ligand>
</feature>
<dbReference type="PANTHER" id="PTHR32182:SF0">
    <property type="entry name" value="DNA REPLICATION AND REPAIR PROTEIN RECF"/>
    <property type="match status" value="1"/>
</dbReference>
<dbReference type="GO" id="GO:0006302">
    <property type="term" value="P:double-strand break repair"/>
    <property type="evidence" value="ECO:0007669"/>
    <property type="project" value="TreeGrafter"/>
</dbReference>
<evidence type="ECO:0000256" key="2">
    <source>
        <dbReference type="ARBA" id="ARBA00022705"/>
    </source>
</evidence>
<evidence type="ECO:0000313" key="9">
    <source>
        <dbReference type="Proteomes" id="UP000275571"/>
    </source>
</evidence>
<sequence>MISRIELCNFKNIENQVINFNFDNVYFCGENGSGKTNILDAIYYLAFASSFLVNTDKELIKYGEKECYLKCFYSTKGNDGEINISLRNGKKEIKVNNSIIKDRKELILNIPAIVFSNYDIDFIVGNPAKKRWFFDQAISLVSLSYVDSLRKYRKIVKQRNLILRQGNKNLLNVYNETFIDYALEITKMRENFIKHFYEIFQHYYSLIFDVSYSLEIRYMPSIKCSERGEFLKTLLLNEKNEFLERNTLIGPHRDLYEVFNGERVFTNHSSTGQNRTLSLIYRLVQVLMFYKRNGIAPILLFDDVFLELDKRRRDRVFEILPKSSQCFFTFLDDCYDLKRDNSFVVYRVKNGRFEL</sequence>
<keyword evidence="2 6" id="KW-0235">DNA replication</keyword>
<keyword evidence="6" id="KW-0234">DNA repair</keyword>
<reference evidence="8 9" key="1">
    <citation type="journal article" date="2018" name="Infect. Genet. Evol.">
        <title>Genome-wide analysis of Borrelia turcica and 'Candidatus Borrelia tachyglossi' shows relapsing fever-like genomes with unique genomic links to Lyme disease Borrelia.</title>
        <authorList>
            <person name="Gofton A.W."/>
            <person name="Margos G."/>
            <person name="Fingerle V."/>
            <person name="Hepner S."/>
            <person name="Loh S.M."/>
            <person name="Ryan U."/>
            <person name="Irwin P."/>
            <person name="Oskam C.L."/>
        </authorList>
    </citation>
    <scope>NUCLEOTIDE SEQUENCE [LARGE SCALE GENOMIC DNA]</scope>
    <source>
        <strain evidence="8 9">IST7</strain>
    </source>
</reference>
<comment type="function">
    <text evidence="6">The RecF protein is involved in DNA metabolism; it is required for DNA replication and normal SOS inducibility. RecF binds preferentially to single-stranded, linear DNA. It also seems to bind ATP.</text>
</comment>
<dbReference type="InterPro" id="IPR027417">
    <property type="entry name" value="P-loop_NTPase"/>
</dbReference>
<dbReference type="GO" id="GO:0000731">
    <property type="term" value="P:DNA synthesis involved in DNA repair"/>
    <property type="evidence" value="ECO:0007669"/>
    <property type="project" value="TreeGrafter"/>
</dbReference>
<evidence type="ECO:0000256" key="6">
    <source>
        <dbReference type="HAMAP-Rule" id="MF_00365"/>
    </source>
</evidence>
<organism evidence="8 9">
    <name type="scientific">Borrelia turcica IST7</name>
    <dbReference type="NCBI Taxonomy" id="1104446"/>
    <lineage>
        <taxon>Bacteria</taxon>
        <taxon>Pseudomonadati</taxon>
        <taxon>Spirochaetota</taxon>
        <taxon>Spirochaetia</taxon>
        <taxon>Spirochaetales</taxon>
        <taxon>Borreliaceae</taxon>
        <taxon>Borrelia</taxon>
    </lineage>
</organism>
<evidence type="ECO:0000256" key="3">
    <source>
        <dbReference type="ARBA" id="ARBA00022741"/>
    </source>
</evidence>
<keyword evidence="6" id="KW-0227">DNA damage</keyword>
<dbReference type="InterPro" id="IPR042174">
    <property type="entry name" value="RecF_2"/>
</dbReference>
<keyword evidence="1 6" id="KW-0963">Cytoplasm</keyword>
<keyword evidence="9" id="KW-1185">Reference proteome</keyword>
<comment type="similarity">
    <text evidence="6">Belongs to the RecF family.</text>
</comment>
<dbReference type="KEGG" id="btur:DB313_02280"/>
<dbReference type="PANTHER" id="PTHR32182">
    <property type="entry name" value="DNA REPLICATION AND REPAIR PROTEIN RECF"/>
    <property type="match status" value="1"/>
</dbReference>
<comment type="subcellular location">
    <subcellularLocation>
        <location evidence="6">Cytoplasm</location>
    </subcellularLocation>
</comment>
<keyword evidence="6" id="KW-0742">SOS response</keyword>
<evidence type="ECO:0000256" key="1">
    <source>
        <dbReference type="ARBA" id="ARBA00022490"/>
    </source>
</evidence>